<protein>
    <recommendedName>
        <fullName evidence="5">Proline-rich protein 3-like</fullName>
    </recommendedName>
</protein>
<dbReference type="PANTHER" id="PTHR33470:SF58">
    <property type="entry name" value="POLLEN OLE E 1 ALLERGEN AND EXTENSIN FAMILY PROTEIN"/>
    <property type="match status" value="1"/>
</dbReference>
<gene>
    <name evidence="3" type="ORF">PVK06_038326</name>
</gene>
<accession>A0ABR0MZW7</accession>
<keyword evidence="1" id="KW-0732">Signal</keyword>
<dbReference type="Proteomes" id="UP001358586">
    <property type="component" value="Chromosome 11"/>
</dbReference>
<dbReference type="EMBL" id="JARKNE010000011">
    <property type="protein sequence ID" value="KAK5783811.1"/>
    <property type="molecule type" value="Genomic_DNA"/>
</dbReference>
<evidence type="ECO:0000313" key="3">
    <source>
        <dbReference type="EMBL" id="KAK5783811.1"/>
    </source>
</evidence>
<proteinExistence type="predicted"/>
<reference evidence="3 4" key="1">
    <citation type="submission" date="2023-03" db="EMBL/GenBank/DDBJ databases">
        <title>WGS of Gossypium arboreum.</title>
        <authorList>
            <person name="Yu D."/>
        </authorList>
    </citation>
    <scope>NUCLEOTIDE SEQUENCE [LARGE SCALE GENOMIC DNA]</scope>
    <source>
        <tissue evidence="3">Leaf</tissue>
    </source>
</reference>
<feature type="region of interest" description="Disordered" evidence="2">
    <location>
        <begin position="1"/>
        <end position="41"/>
    </location>
</feature>
<evidence type="ECO:0000256" key="2">
    <source>
        <dbReference type="SAM" id="MobiDB-lite"/>
    </source>
</evidence>
<dbReference type="PANTHER" id="PTHR33470">
    <property type="entry name" value="OS01G0164075 PROTEIN"/>
    <property type="match status" value="1"/>
</dbReference>
<name>A0ABR0MZW7_GOSAR</name>
<sequence length="382" mass="42500">MDADSPQANPIYGTKEDIYTPKPEEKVEEKEKPYYGTQKEEKENRLSIGVQGLVLCKLDSGYSPVQGASAKITCKAVDEDGVEKSVSICSEATDERGYFIAPLSNKLSGLEKLKVRECQAYLHSSPLKNCNVPTNVNRGIDGALLSTFRVLKEKKMKLYSVGPFFYTPQSQSTRQCYVYITPIIPPPKQQLSIVSISTILLDQHMKMVLNNFLFSAIFMLLLSIVSASDAQYNLKNPDSEKERLLSTMIGIQGIVYCKSRSKLTPLQGAVARITCEGVDEYGYETESLSILSCATDEKGYFIATISPYEVKDQNQSFRNCKAFLELSPSEDCDVPTDDNKGISGAPLVSFQRLHDKNIKLFTVGPFFFVPEQEAKSIPDDGY</sequence>
<evidence type="ECO:0000313" key="4">
    <source>
        <dbReference type="Proteomes" id="UP001358586"/>
    </source>
</evidence>
<dbReference type="Pfam" id="PF01190">
    <property type="entry name" value="Pollen_Ole_e_1"/>
    <property type="match status" value="2"/>
</dbReference>
<organism evidence="3 4">
    <name type="scientific">Gossypium arboreum</name>
    <name type="common">Tree cotton</name>
    <name type="synonym">Gossypium nanking</name>
    <dbReference type="NCBI Taxonomy" id="29729"/>
    <lineage>
        <taxon>Eukaryota</taxon>
        <taxon>Viridiplantae</taxon>
        <taxon>Streptophyta</taxon>
        <taxon>Embryophyta</taxon>
        <taxon>Tracheophyta</taxon>
        <taxon>Spermatophyta</taxon>
        <taxon>Magnoliopsida</taxon>
        <taxon>eudicotyledons</taxon>
        <taxon>Gunneridae</taxon>
        <taxon>Pentapetalae</taxon>
        <taxon>rosids</taxon>
        <taxon>malvids</taxon>
        <taxon>Malvales</taxon>
        <taxon>Malvaceae</taxon>
        <taxon>Malvoideae</taxon>
        <taxon>Gossypium</taxon>
    </lineage>
</organism>
<keyword evidence="4" id="KW-1185">Reference proteome</keyword>
<comment type="caution">
    <text evidence="3">The sequence shown here is derived from an EMBL/GenBank/DDBJ whole genome shotgun (WGS) entry which is preliminary data.</text>
</comment>
<evidence type="ECO:0008006" key="5">
    <source>
        <dbReference type="Google" id="ProtNLM"/>
    </source>
</evidence>
<evidence type="ECO:0000256" key="1">
    <source>
        <dbReference type="ARBA" id="ARBA00022729"/>
    </source>
</evidence>
<feature type="compositionally biased region" description="Basic and acidic residues" evidence="2">
    <location>
        <begin position="14"/>
        <end position="41"/>
    </location>
</feature>